<dbReference type="HOGENOM" id="CLU_038395_3_0_4"/>
<feature type="domain" description="Formyl transferase N-terminal" evidence="5">
    <location>
        <begin position="106"/>
        <end position="285"/>
    </location>
</feature>
<dbReference type="SUPFAM" id="SSF53328">
    <property type="entry name" value="Formyltransferase"/>
    <property type="match status" value="1"/>
</dbReference>
<dbReference type="GO" id="GO:0008864">
    <property type="term" value="F:formyltetrahydrofolate deformylase activity"/>
    <property type="evidence" value="ECO:0007669"/>
    <property type="project" value="UniProtKB-UniRule"/>
</dbReference>
<comment type="similarity">
    <text evidence="3">Belongs to the PurU family.</text>
</comment>
<name>W0V2I2_9BURK</name>
<dbReference type="InterPro" id="IPR045865">
    <property type="entry name" value="ACT-like_dom_sf"/>
</dbReference>
<dbReference type="EMBL" id="HG322949">
    <property type="protein sequence ID" value="CDG81558.1"/>
    <property type="molecule type" value="Genomic_DNA"/>
</dbReference>
<evidence type="ECO:0000313" key="6">
    <source>
        <dbReference type="EMBL" id="CDG81558.1"/>
    </source>
</evidence>
<dbReference type="InterPro" id="IPR004810">
    <property type="entry name" value="PurU"/>
</dbReference>
<evidence type="ECO:0000256" key="1">
    <source>
        <dbReference type="ARBA" id="ARBA00022563"/>
    </source>
</evidence>
<dbReference type="Gene3D" id="3.40.50.170">
    <property type="entry name" value="Formyl transferase, N-terminal domain"/>
    <property type="match status" value="1"/>
</dbReference>
<reference evidence="6 7" key="1">
    <citation type="journal article" date="2015" name="Genome Announc.">
        <title>Genome Sequence of Mushroom Soft-Rot Pathogen Janthinobacterium agaricidamnosum.</title>
        <authorList>
            <person name="Graupner K."/>
            <person name="Lackner G."/>
            <person name="Hertweck C."/>
        </authorList>
    </citation>
    <scope>NUCLEOTIDE SEQUENCE [LARGE SCALE GENOMIC DNA]</scope>
    <source>
        <strain evidence="7">NBRC 102515 / DSM 9628</strain>
    </source>
</reference>
<dbReference type="KEGG" id="jag:GJA_902"/>
<dbReference type="eggNOG" id="COG0788">
    <property type="taxonomic scope" value="Bacteria"/>
</dbReference>
<evidence type="ECO:0000256" key="3">
    <source>
        <dbReference type="HAMAP-Rule" id="MF_01927"/>
    </source>
</evidence>
<organism evidence="6 7">
    <name type="scientific">Janthinobacterium agaricidamnosum NBRC 102515 = DSM 9628</name>
    <dbReference type="NCBI Taxonomy" id="1349767"/>
    <lineage>
        <taxon>Bacteria</taxon>
        <taxon>Pseudomonadati</taxon>
        <taxon>Pseudomonadota</taxon>
        <taxon>Betaproteobacteria</taxon>
        <taxon>Burkholderiales</taxon>
        <taxon>Oxalobacteraceae</taxon>
        <taxon>Janthinobacterium</taxon>
    </lineage>
</organism>
<dbReference type="OrthoDB" id="9806170at2"/>
<dbReference type="Proteomes" id="UP000027604">
    <property type="component" value="Chromosome I"/>
</dbReference>
<dbReference type="InterPro" id="IPR036477">
    <property type="entry name" value="Formyl_transf_N_sf"/>
</dbReference>
<keyword evidence="3" id="KW-0658">Purine biosynthesis</keyword>
<dbReference type="PRINTS" id="PR01575">
    <property type="entry name" value="FFH4HYDRLASE"/>
</dbReference>
<dbReference type="EC" id="3.5.1.10" evidence="3 4"/>
<dbReference type="NCBIfam" id="NF004684">
    <property type="entry name" value="PRK06027.1"/>
    <property type="match status" value="1"/>
</dbReference>
<dbReference type="PATRIC" id="fig|1349767.4.peg.2629"/>
<dbReference type="NCBIfam" id="TIGR00655">
    <property type="entry name" value="PurU"/>
    <property type="match status" value="1"/>
</dbReference>
<dbReference type="CDD" id="cd04875">
    <property type="entry name" value="ACT_F4HF-DF"/>
    <property type="match status" value="1"/>
</dbReference>
<protein>
    <recommendedName>
        <fullName evidence="3 4">Formyltetrahydrofolate deformylase</fullName>
        <ecNumber evidence="3 4">3.5.1.10</ecNumber>
    </recommendedName>
    <alternativeName>
        <fullName evidence="3">Formyl-FH(4) hydrolase</fullName>
    </alternativeName>
</protein>
<accession>W0V2I2</accession>
<dbReference type="InterPro" id="IPR044074">
    <property type="entry name" value="PurU_ACT"/>
</dbReference>
<keyword evidence="7" id="KW-1185">Reference proteome</keyword>
<keyword evidence="1 3" id="KW-0554">One-carbon metabolism</keyword>
<evidence type="ECO:0000256" key="4">
    <source>
        <dbReference type="NCBIfam" id="TIGR00655"/>
    </source>
</evidence>
<feature type="active site" evidence="3">
    <location>
        <position position="248"/>
    </location>
</feature>
<comment type="pathway">
    <text evidence="3">Purine metabolism; IMP biosynthesis via de novo pathway; formate from 10-formyl-5,6,7,8-tetrahydrofolate: step 1/1.</text>
</comment>
<dbReference type="Pfam" id="PF00551">
    <property type="entry name" value="Formyl_trans_N"/>
    <property type="match status" value="1"/>
</dbReference>
<dbReference type="HAMAP" id="MF_01927">
    <property type="entry name" value="PurU"/>
    <property type="match status" value="1"/>
</dbReference>
<evidence type="ECO:0000256" key="2">
    <source>
        <dbReference type="ARBA" id="ARBA00022801"/>
    </source>
</evidence>
<proteinExistence type="inferred from homology"/>
<sequence length="304" mass="33668">MGNESEAICWDPALRRDDRGESTTEHVLLLNCPNGRGMAHQVSCFLTEQGCHISDAAQHSDARAQRLFMRIRFSSGDPADVSARFGTFAARFHMEWTMHDALRPIRVVVMVSKFGHCLNDLLFRAKHGLLAVEICAVVSNHTDCADLAASYQIPFFHFPVQAPVSGATAGHEERLIAFLNNAAIDLVVLARYMQVLSPGLCRLLSGRVVNIHHSFLPSFKGAKPYGQAYERGVKLIGATAHFVTEDLDEGPIIEQEVIRVDHTHAPEQLSALGTDTECIVLARAIKWIAEFRVILDGRKTVIFN</sequence>
<dbReference type="SUPFAM" id="SSF55021">
    <property type="entry name" value="ACT-like"/>
    <property type="match status" value="1"/>
</dbReference>
<dbReference type="PANTHER" id="PTHR42706">
    <property type="entry name" value="FORMYLTETRAHYDROFOLATE DEFORMYLASE"/>
    <property type="match status" value="1"/>
</dbReference>
<dbReference type="AlphaFoldDB" id="W0V2I2"/>
<evidence type="ECO:0000313" key="7">
    <source>
        <dbReference type="Proteomes" id="UP000027604"/>
    </source>
</evidence>
<dbReference type="PANTHER" id="PTHR42706:SF1">
    <property type="entry name" value="FORMYLTETRAHYDROFOLATE DEFORMYLASE 2, MITOCHONDRIAL"/>
    <property type="match status" value="1"/>
</dbReference>
<dbReference type="Gene3D" id="3.30.70.260">
    <property type="match status" value="1"/>
</dbReference>
<keyword evidence="2 3" id="KW-0378">Hydrolase</keyword>
<dbReference type="GO" id="GO:0006730">
    <property type="term" value="P:one-carbon metabolic process"/>
    <property type="evidence" value="ECO:0007669"/>
    <property type="project" value="UniProtKB-KW"/>
</dbReference>
<comment type="catalytic activity">
    <reaction evidence="3">
        <text>(6R)-10-formyltetrahydrofolate + H2O = (6S)-5,6,7,8-tetrahydrofolate + formate + H(+)</text>
        <dbReference type="Rhea" id="RHEA:19833"/>
        <dbReference type="ChEBI" id="CHEBI:15377"/>
        <dbReference type="ChEBI" id="CHEBI:15378"/>
        <dbReference type="ChEBI" id="CHEBI:15740"/>
        <dbReference type="ChEBI" id="CHEBI:57453"/>
        <dbReference type="ChEBI" id="CHEBI:195366"/>
        <dbReference type="EC" id="3.5.1.10"/>
    </reaction>
</comment>
<dbReference type="STRING" id="1349767.GJA_902"/>
<dbReference type="RefSeq" id="WP_081905245.1">
    <property type="nucleotide sequence ID" value="NZ_BCTH01000122.1"/>
</dbReference>
<dbReference type="GO" id="GO:0006189">
    <property type="term" value="P:'de novo' IMP biosynthetic process"/>
    <property type="evidence" value="ECO:0007669"/>
    <property type="project" value="UniProtKB-UniRule"/>
</dbReference>
<gene>
    <name evidence="3 6" type="primary">purU</name>
    <name evidence="6" type="ORF">GJA_902</name>
</gene>
<dbReference type="PIRSF" id="PIRSF036480">
    <property type="entry name" value="FormyFH4_hydr"/>
    <property type="match status" value="1"/>
</dbReference>
<comment type="function">
    <text evidence="3">Catalyzes the hydrolysis of 10-formyltetrahydrofolate (formyl-FH4) to formate and tetrahydrofolate (FH4).</text>
</comment>
<dbReference type="UniPathway" id="UPA00074">
    <property type="reaction ID" value="UER00170"/>
</dbReference>
<evidence type="ECO:0000259" key="5">
    <source>
        <dbReference type="Pfam" id="PF00551"/>
    </source>
</evidence>
<dbReference type="InterPro" id="IPR002376">
    <property type="entry name" value="Formyl_transf_N"/>
</dbReference>